<keyword evidence="1" id="KW-0812">Transmembrane</keyword>
<evidence type="ECO:0000313" key="4">
    <source>
        <dbReference type="Proteomes" id="UP000319894"/>
    </source>
</evidence>
<proteinExistence type="predicted"/>
<dbReference type="InParanoid" id="A0A554NE41"/>
<evidence type="ECO:0000256" key="1">
    <source>
        <dbReference type="SAM" id="Phobius"/>
    </source>
</evidence>
<name>A0A554NE41_9EURY</name>
<dbReference type="AlphaFoldDB" id="A0A554NE41"/>
<sequence>MVSDALVATLVAVAVTLSLPCFLYGAWIMIDNEQVTWGVLTYHLRFIVTGLTLTTVPLVGWMFPRLFGIWGHSAQFGGYSAVHAFIGLTAYAFLLFGFTGIVRIFRAKWQHDLYHDYDEDVLLEEIGSDRMSHWRSRLRVGVFGYTLFWFIAWLTGLSRYVLRYVVT</sequence>
<evidence type="ECO:0000259" key="2">
    <source>
        <dbReference type="Pfam" id="PF24007"/>
    </source>
</evidence>
<feature type="transmembrane region" description="Helical" evidence="1">
    <location>
        <begin position="42"/>
        <end position="63"/>
    </location>
</feature>
<accession>A0A554NE41</accession>
<feature type="transmembrane region" description="Helical" evidence="1">
    <location>
        <begin position="6"/>
        <end position="30"/>
    </location>
</feature>
<feature type="domain" description="DUF7321" evidence="2">
    <location>
        <begin position="4"/>
        <end position="165"/>
    </location>
</feature>
<feature type="transmembrane region" description="Helical" evidence="1">
    <location>
        <begin position="83"/>
        <end position="105"/>
    </location>
</feature>
<keyword evidence="1" id="KW-0472">Membrane</keyword>
<protein>
    <recommendedName>
        <fullName evidence="2">DUF7321 domain-containing protein</fullName>
    </recommendedName>
</protein>
<dbReference type="InterPro" id="IPR055745">
    <property type="entry name" value="DUF7321"/>
</dbReference>
<gene>
    <name evidence="3" type="ORF">DP107_00030</name>
</gene>
<evidence type="ECO:0000313" key="3">
    <source>
        <dbReference type="EMBL" id="TSD15618.1"/>
    </source>
</evidence>
<feature type="transmembrane region" description="Helical" evidence="1">
    <location>
        <begin position="140"/>
        <end position="162"/>
    </location>
</feature>
<keyword evidence="1" id="KW-1133">Transmembrane helix</keyword>
<comment type="caution">
    <text evidence="3">The sequence shown here is derived from an EMBL/GenBank/DDBJ whole genome shotgun (WGS) entry which is preliminary data.</text>
</comment>
<dbReference type="EMBL" id="QMDX01000001">
    <property type="protein sequence ID" value="TSD15618.1"/>
    <property type="molecule type" value="Genomic_DNA"/>
</dbReference>
<dbReference type="OrthoDB" id="211573at2157"/>
<dbReference type="RefSeq" id="WP_144260092.1">
    <property type="nucleotide sequence ID" value="NZ_QMDX01000001.1"/>
</dbReference>
<organism evidence="3 4">
    <name type="scientific">Haloglomus irregulare</name>
    <dbReference type="NCBI Taxonomy" id="2234134"/>
    <lineage>
        <taxon>Archaea</taxon>
        <taxon>Methanobacteriati</taxon>
        <taxon>Methanobacteriota</taxon>
        <taxon>Stenosarchaea group</taxon>
        <taxon>Halobacteria</taxon>
        <taxon>Halobacteriales</taxon>
        <taxon>Natronomonadaceae</taxon>
        <taxon>Haloglomus</taxon>
    </lineage>
</organism>
<keyword evidence="4" id="KW-1185">Reference proteome</keyword>
<dbReference type="Pfam" id="PF24007">
    <property type="entry name" value="DUF7321"/>
    <property type="match status" value="1"/>
</dbReference>
<reference evidence="3 4" key="1">
    <citation type="submission" date="2018-06" db="EMBL/GenBank/DDBJ databases">
        <title>Natronomonas sp. F16-60 a new haloarchaeon isolated from a solar saltern of Isla Cristina, Huelva, Spain.</title>
        <authorList>
            <person name="Duran-Viseras A."/>
            <person name="Sanchez-Porro C."/>
            <person name="Ventosa A."/>
        </authorList>
    </citation>
    <scope>NUCLEOTIDE SEQUENCE [LARGE SCALE GENOMIC DNA]</scope>
    <source>
        <strain evidence="3 4">F16-60</strain>
    </source>
</reference>
<dbReference type="Proteomes" id="UP000319894">
    <property type="component" value="Unassembled WGS sequence"/>
</dbReference>